<dbReference type="Pfam" id="PF00535">
    <property type="entry name" value="Glycos_transf_2"/>
    <property type="match status" value="1"/>
</dbReference>
<keyword evidence="3" id="KW-1185">Reference proteome</keyword>
<dbReference type="AlphaFoldDB" id="A0A5C8UKG0"/>
<keyword evidence="2" id="KW-0808">Transferase</keyword>
<evidence type="ECO:0000259" key="1">
    <source>
        <dbReference type="Pfam" id="PF00535"/>
    </source>
</evidence>
<accession>A0A5C8UKG0</accession>
<sequence>MSGASRTLWVFGAGHPISSVRNALRSALGQSSQFEEVVGIVDAGMLDQLSLPDSPTRLIAAPDGDGSGLLNTLLAQTPSDWIVWLDAGNELTREANATLGRTVGRFDIDLFYGDTQLADGEVRRRPAPSPIRLLSQDYLGGVRGFRSDRLRSVGGFRPGLDGAHPYDIALRLGADERRVLAIPEVLSRSVSAIGSLTEAHRSASADAVAARGVTAEVSLAGSALRLRYPIDGAPLVSIVIPTRGGRATIRGAESVLVVDAVRGMLERTTYAPIEIVVVADDETPQAVIDSLVEVAGERLRLVRWSGPFNFSGKMNRGAVHARGDYLVLVNDDVELISADWIEVMLGLAQQPGIGLVGTMLYFEDGTVQHGGHLYRDSWAGHIAFGWESGRDDALGSLGVDREVSGVTAACAMISADTFWEVGGFSPLYAGNYNDVDLSLKVRSTGRSIVWTPHAELFHFESKSRVATVVPEELATIRRHWGTRLLSDPYWR</sequence>
<dbReference type="PANTHER" id="PTHR43179">
    <property type="entry name" value="RHAMNOSYLTRANSFERASE WBBL"/>
    <property type="match status" value="1"/>
</dbReference>
<dbReference type="Proteomes" id="UP000321379">
    <property type="component" value="Unassembled WGS sequence"/>
</dbReference>
<gene>
    <name evidence="2" type="ORF">FVP33_16490</name>
</gene>
<dbReference type="Gene3D" id="3.90.550.10">
    <property type="entry name" value="Spore Coat Polysaccharide Biosynthesis Protein SpsA, Chain A"/>
    <property type="match status" value="2"/>
</dbReference>
<name>A0A5C8UKG0_9MICO</name>
<evidence type="ECO:0000313" key="2">
    <source>
        <dbReference type="EMBL" id="TXN28788.1"/>
    </source>
</evidence>
<dbReference type="EMBL" id="VRMG01000011">
    <property type="protein sequence ID" value="TXN28788.1"/>
    <property type="molecule type" value="Genomic_DNA"/>
</dbReference>
<comment type="caution">
    <text evidence="2">The sequence shown here is derived from an EMBL/GenBank/DDBJ whole genome shotgun (WGS) entry which is preliminary data.</text>
</comment>
<dbReference type="PANTHER" id="PTHR43179:SF7">
    <property type="entry name" value="RHAMNOSYLTRANSFERASE WBBL"/>
    <property type="match status" value="1"/>
</dbReference>
<reference evidence="2 3" key="1">
    <citation type="submission" date="2019-08" db="EMBL/GenBank/DDBJ databases">
        <title>Bacterial whole genome sequence for Glaciihabitans sp. CHu50b-6-2.</title>
        <authorList>
            <person name="Jin L."/>
        </authorList>
    </citation>
    <scope>NUCLEOTIDE SEQUENCE [LARGE SCALE GENOMIC DNA]</scope>
    <source>
        <strain evidence="2 3">CHu50b-6-2</strain>
    </source>
</reference>
<protein>
    <submittedName>
        <fullName evidence="2">Glycosyltransferase</fullName>
    </submittedName>
</protein>
<dbReference type="GO" id="GO:0016740">
    <property type="term" value="F:transferase activity"/>
    <property type="evidence" value="ECO:0007669"/>
    <property type="project" value="UniProtKB-KW"/>
</dbReference>
<feature type="domain" description="Glycosyltransferase 2-like" evidence="1">
    <location>
        <begin position="257"/>
        <end position="421"/>
    </location>
</feature>
<dbReference type="SUPFAM" id="SSF53448">
    <property type="entry name" value="Nucleotide-diphospho-sugar transferases"/>
    <property type="match status" value="2"/>
</dbReference>
<dbReference type="InterPro" id="IPR029044">
    <property type="entry name" value="Nucleotide-diphossugar_trans"/>
</dbReference>
<dbReference type="InterPro" id="IPR001173">
    <property type="entry name" value="Glyco_trans_2-like"/>
</dbReference>
<evidence type="ECO:0000313" key="3">
    <source>
        <dbReference type="Proteomes" id="UP000321379"/>
    </source>
</evidence>
<proteinExistence type="predicted"/>
<organism evidence="2 3">
    <name type="scientific">Lacisediminihabitans profunda</name>
    <dbReference type="NCBI Taxonomy" id="2594790"/>
    <lineage>
        <taxon>Bacteria</taxon>
        <taxon>Bacillati</taxon>
        <taxon>Actinomycetota</taxon>
        <taxon>Actinomycetes</taxon>
        <taxon>Micrococcales</taxon>
        <taxon>Microbacteriaceae</taxon>
        <taxon>Lacisediminihabitans</taxon>
    </lineage>
</organism>
<dbReference type="RefSeq" id="WP_147784785.1">
    <property type="nucleotide sequence ID" value="NZ_VRMG01000011.1"/>
</dbReference>